<dbReference type="Pfam" id="PF00669">
    <property type="entry name" value="Flagellin_N"/>
    <property type="match status" value="1"/>
</dbReference>
<keyword evidence="7" id="KW-0969">Cilium</keyword>
<dbReference type="EMBL" id="FQXZ01000015">
    <property type="protein sequence ID" value="SHI12393.1"/>
    <property type="molecule type" value="Genomic_DNA"/>
</dbReference>
<protein>
    <recommendedName>
        <fullName evidence="4">Flagellin</fullName>
    </recommendedName>
</protein>
<dbReference type="GO" id="GO:0005198">
    <property type="term" value="F:structural molecule activity"/>
    <property type="evidence" value="ECO:0007669"/>
    <property type="project" value="UniProtKB-UniRule"/>
</dbReference>
<evidence type="ECO:0000313" key="7">
    <source>
        <dbReference type="EMBL" id="SHI12393.1"/>
    </source>
</evidence>
<proteinExistence type="inferred from homology"/>
<dbReference type="GO" id="GO:0005576">
    <property type="term" value="C:extracellular region"/>
    <property type="evidence" value="ECO:0007669"/>
    <property type="project" value="UniProtKB-SubCell"/>
</dbReference>
<keyword evidence="2 4" id="KW-0964">Secreted</keyword>
<dbReference type="PANTHER" id="PTHR42792:SF2">
    <property type="entry name" value="FLAGELLIN"/>
    <property type="match status" value="1"/>
</dbReference>
<dbReference type="PRINTS" id="PR00207">
    <property type="entry name" value="FLAGELLIN"/>
</dbReference>
<accession>A0A1M5YLH7</accession>
<evidence type="ECO:0000313" key="8">
    <source>
        <dbReference type="Proteomes" id="UP000184608"/>
    </source>
</evidence>
<keyword evidence="7" id="KW-0966">Cell projection</keyword>
<comment type="function">
    <text evidence="4">Flagellin is the subunit protein which polymerizes to form the filaments of bacterial flagella.</text>
</comment>
<sequence>MALSMHTNYASLVTQNTLSSTNDLLTTAMERLSTGLRINSSADDAAGLAIASRLEAQTRGMSVAKRNSQDAISLLQTADGAMEELTNIAYRMKDLATQSANGTNGQTERDALQAEFTKLGEEATRILQQTTYGSGKALLQGTATDGFLAADITFQIGASANETLVVNDVATDLNALDFTAAGSIAAQTDANSAITTIEGLFDSVSKIRGSLGANINRLEHTINNLANVSENTAAAKGRITDADFAVESSNMTKNQMLMQAGTKVLQTTNQMPSLAMSLLG</sequence>
<dbReference type="Gene3D" id="1.20.1330.10">
    <property type="entry name" value="f41 fragment of flagellin, N-terminal domain"/>
    <property type="match status" value="1"/>
</dbReference>
<keyword evidence="7" id="KW-0282">Flagellum</keyword>
<evidence type="ECO:0000256" key="4">
    <source>
        <dbReference type="RuleBase" id="RU362073"/>
    </source>
</evidence>
<dbReference type="Gene3D" id="6.10.10.10">
    <property type="entry name" value="Flagellar export chaperone, C-terminal domain"/>
    <property type="match status" value="1"/>
</dbReference>
<evidence type="ECO:0000256" key="1">
    <source>
        <dbReference type="ARBA" id="ARBA00005709"/>
    </source>
</evidence>
<dbReference type="InterPro" id="IPR042187">
    <property type="entry name" value="Flagellin_C_sub2"/>
</dbReference>
<feature type="domain" description="Flagellin C-terminal" evidence="6">
    <location>
        <begin position="195"/>
        <end position="278"/>
    </location>
</feature>
<dbReference type="GO" id="GO:0009288">
    <property type="term" value="C:bacterial-type flagellum"/>
    <property type="evidence" value="ECO:0007669"/>
    <property type="project" value="UniProtKB-SubCell"/>
</dbReference>
<feature type="domain" description="Flagellin N-terminal" evidence="5">
    <location>
        <begin position="7"/>
        <end position="144"/>
    </location>
</feature>
<dbReference type="InterPro" id="IPR054892">
    <property type="entry name" value="lat_flg_LafA"/>
</dbReference>
<evidence type="ECO:0000256" key="2">
    <source>
        <dbReference type="ARBA" id="ARBA00022525"/>
    </source>
</evidence>
<dbReference type="InterPro" id="IPR001492">
    <property type="entry name" value="Flagellin"/>
</dbReference>
<keyword evidence="3 4" id="KW-0975">Bacterial flagellum</keyword>
<organism evidence="7 8">
    <name type="scientific">Vibrio aerogenes CECT 7868</name>
    <dbReference type="NCBI Taxonomy" id="1216006"/>
    <lineage>
        <taxon>Bacteria</taxon>
        <taxon>Pseudomonadati</taxon>
        <taxon>Pseudomonadota</taxon>
        <taxon>Gammaproteobacteria</taxon>
        <taxon>Vibrionales</taxon>
        <taxon>Vibrionaceae</taxon>
        <taxon>Vibrio</taxon>
    </lineage>
</organism>
<evidence type="ECO:0000259" key="5">
    <source>
        <dbReference type="Pfam" id="PF00669"/>
    </source>
</evidence>
<keyword evidence="8" id="KW-1185">Reference proteome</keyword>
<dbReference type="SUPFAM" id="SSF64518">
    <property type="entry name" value="Phase 1 flagellin"/>
    <property type="match status" value="1"/>
</dbReference>
<dbReference type="Proteomes" id="UP000184608">
    <property type="component" value="Unassembled WGS sequence"/>
</dbReference>
<dbReference type="InterPro" id="IPR046358">
    <property type="entry name" value="Flagellin_C"/>
</dbReference>
<comment type="subcellular location">
    <subcellularLocation>
        <location evidence="4">Secreted</location>
    </subcellularLocation>
    <subcellularLocation>
        <location evidence="4">Bacterial flagellum</location>
    </subcellularLocation>
</comment>
<comment type="similarity">
    <text evidence="1 4">Belongs to the bacterial flagellin family.</text>
</comment>
<dbReference type="InterPro" id="IPR001029">
    <property type="entry name" value="Flagellin_N"/>
</dbReference>
<dbReference type="PANTHER" id="PTHR42792">
    <property type="entry name" value="FLAGELLIN"/>
    <property type="match status" value="1"/>
</dbReference>
<dbReference type="Pfam" id="PF00700">
    <property type="entry name" value="Flagellin_C"/>
    <property type="match status" value="1"/>
</dbReference>
<evidence type="ECO:0000256" key="3">
    <source>
        <dbReference type="ARBA" id="ARBA00023143"/>
    </source>
</evidence>
<dbReference type="RefSeq" id="WP_073603500.1">
    <property type="nucleotide sequence ID" value="NZ_FQXZ01000015.1"/>
</dbReference>
<name>A0A1M5YLH7_9VIBR</name>
<dbReference type="OrthoDB" id="9796789at2"/>
<gene>
    <name evidence="7" type="primary">hag</name>
    <name evidence="7" type="ORF">VA7868_01803</name>
</gene>
<dbReference type="AlphaFoldDB" id="A0A1M5YLH7"/>
<evidence type="ECO:0000259" key="6">
    <source>
        <dbReference type="Pfam" id="PF00700"/>
    </source>
</evidence>
<reference evidence="7 8" key="1">
    <citation type="submission" date="2016-11" db="EMBL/GenBank/DDBJ databases">
        <authorList>
            <person name="Jaros S."/>
            <person name="Januszkiewicz K."/>
            <person name="Wedrychowicz H."/>
        </authorList>
    </citation>
    <scope>NUCLEOTIDE SEQUENCE [LARGE SCALE GENOMIC DNA]</scope>
    <source>
        <strain evidence="7 8">CECT 7868</strain>
    </source>
</reference>
<dbReference type="NCBIfam" id="NF038071">
    <property type="entry name" value="lat_flg_LafA_2"/>
    <property type="match status" value="1"/>
</dbReference>
<dbReference type="STRING" id="1216006.VA7868_01803"/>